<reference evidence="13" key="1">
    <citation type="submission" date="2016-10" db="EMBL/GenBank/DDBJ databases">
        <authorList>
            <person name="Varghese N."/>
            <person name="Submissions S."/>
        </authorList>
    </citation>
    <scope>NUCLEOTIDE SEQUENCE [LARGE SCALE GENOMIC DNA]</scope>
    <source>
        <strain evidence="13">DSM 23317</strain>
    </source>
</reference>
<comment type="subcellular location">
    <subcellularLocation>
        <location evidence="1">Cytoplasm</location>
    </subcellularLocation>
</comment>
<dbReference type="Proteomes" id="UP000199527">
    <property type="component" value="Unassembled WGS sequence"/>
</dbReference>
<proteinExistence type="inferred from homology"/>
<keyword evidence="13" id="KW-1185">Reference proteome</keyword>
<dbReference type="AlphaFoldDB" id="A0A1G8T1Q0"/>
<dbReference type="GO" id="GO:0005829">
    <property type="term" value="C:cytosol"/>
    <property type="evidence" value="ECO:0007669"/>
    <property type="project" value="TreeGrafter"/>
</dbReference>
<dbReference type="GO" id="GO:0000921">
    <property type="term" value="P:septin ring assembly"/>
    <property type="evidence" value="ECO:0007669"/>
    <property type="project" value="TreeGrafter"/>
</dbReference>
<evidence type="ECO:0000256" key="11">
    <source>
        <dbReference type="ARBA" id="ARBA00033158"/>
    </source>
</evidence>
<keyword evidence="8" id="KW-0131">Cell cycle</keyword>
<dbReference type="RefSeq" id="WP_090365149.1">
    <property type="nucleotide sequence ID" value="NZ_FNEM01000007.1"/>
</dbReference>
<gene>
    <name evidence="12" type="ORF">SAMN04488540_10766</name>
</gene>
<evidence type="ECO:0000256" key="10">
    <source>
        <dbReference type="ARBA" id="ARBA00026068"/>
    </source>
</evidence>
<evidence type="ECO:0000256" key="1">
    <source>
        <dbReference type="ARBA" id="ARBA00004496"/>
    </source>
</evidence>
<comment type="subunit">
    <text evidence="10">Homodimer. Interacts with FtsZ.</text>
</comment>
<comment type="similarity">
    <text evidence="2">Belongs to the ZapA family. Type 1 subfamily.</text>
</comment>
<evidence type="ECO:0000256" key="7">
    <source>
        <dbReference type="ARBA" id="ARBA00023210"/>
    </source>
</evidence>
<comment type="function">
    <text evidence="9">Activator of cell division through the inhibition of FtsZ GTPase activity, therefore promoting FtsZ assembly into bundles of protofilaments necessary for the formation of the division Z ring. It is recruited early at mid-cell but it is not essential for cell division.</text>
</comment>
<dbReference type="GO" id="GO:0030428">
    <property type="term" value="C:cell septum"/>
    <property type="evidence" value="ECO:0007669"/>
    <property type="project" value="TreeGrafter"/>
</dbReference>
<evidence type="ECO:0000313" key="13">
    <source>
        <dbReference type="Proteomes" id="UP000199527"/>
    </source>
</evidence>
<dbReference type="InterPro" id="IPR007838">
    <property type="entry name" value="Cell_div_ZapA-like"/>
</dbReference>
<dbReference type="Pfam" id="PF05164">
    <property type="entry name" value="ZapA"/>
    <property type="match status" value="1"/>
</dbReference>
<organism evidence="12 13">
    <name type="scientific">Ferrimonas sediminum</name>
    <dbReference type="NCBI Taxonomy" id="718193"/>
    <lineage>
        <taxon>Bacteria</taxon>
        <taxon>Pseudomonadati</taxon>
        <taxon>Pseudomonadota</taxon>
        <taxon>Gammaproteobacteria</taxon>
        <taxon>Alteromonadales</taxon>
        <taxon>Ferrimonadaceae</taxon>
        <taxon>Ferrimonas</taxon>
    </lineage>
</organism>
<dbReference type="InterPro" id="IPR042233">
    <property type="entry name" value="Cell_div_ZapA_N"/>
</dbReference>
<sequence>MSSNTIEITLLERVYTIACPPGEEATLQHVSQLLNRRFLELKQRNALLTIDQLAVMAALNLTHELLAYQTRADEEQKLTSKRIQALEKTIAQALCDRAKDLPKSVESGSEPQ</sequence>
<dbReference type="InterPro" id="IPR036192">
    <property type="entry name" value="Cell_div_ZapA-like_sf"/>
</dbReference>
<evidence type="ECO:0000256" key="5">
    <source>
        <dbReference type="ARBA" id="ARBA00022618"/>
    </source>
</evidence>
<dbReference type="PANTHER" id="PTHR34981:SF1">
    <property type="entry name" value="CELL DIVISION PROTEIN ZAPA"/>
    <property type="match status" value="1"/>
</dbReference>
<dbReference type="SUPFAM" id="SSF102829">
    <property type="entry name" value="Cell division protein ZapA-like"/>
    <property type="match status" value="1"/>
</dbReference>
<dbReference type="GO" id="GO:0032153">
    <property type="term" value="C:cell division site"/>
    <property type="evidence" value="ECO:0007669"/>
    <property type="project" value="TreeGrafter"/>
</dbReference>
<dbReference type="OrthoDB" id="5772359at2"/>
<keyword evidence="6" id="KW-0175">Coiled coil</keyword>
<evidence type="ECO:0000256" key="9">
    <source>
        <dbReference type="ARBA" id="ARBA00024910"/>
    </source>
</evidence>
<name>A0A1G8T1Q0_9GAMM</name>
<accession>A0A1G8T1Q0</accession>
<dbReference type="EMBL" id="FNEM01000007">
    <property type="protein sequence ID" value="SDJ34915.1"/>
    <property type="molecule type" value="Genomic_DNA"/>
</dbReference>
<evidence type="ECO:0000313" key="12">
    <source>
        <dbReference type="EMBL" id="SDJ34915.1"/>
    </source>
</evidence>
<dbReference type="Gene3D" id="1.20.5.50">
    <property type="match status" value="1"/>
</dbReference>
<keyword evidence="4" id="KW-0963">Cytoplasm</keyword>
<evidence type="ECO:0000256" key="2">
    <source>
        <dbReference type="ARBA" id="ARBA00010074"/>
    </source>
</evidence>
<dbReference type="PANTHER" id="PTHR34981">
    <property type="entry name" value="CELL DIVISION PROTEIN ZAPA"/>
    <property type="match status" value="1"/>
</dbReference>
<keyword evidence="7" id="KW-0717">Septation</keyword>
<dbReference type="Gene3D" id="3.30.160.880">
    <property type="entry name" value="Cell division protein ZapA protomer, N-terminal domain"/>
    <property type="match status" value="1"/>
</dbReference>
<evidence type="ECO:0000256" key="8">
    <source>
        <dbReference type="ARBA" id="ARBA00023306"/>
    </source>
</evidence>
<evidence type="ECO:0000256" key="6">
    <source>
        <dbReference type="ARBA" id="ARBA00023054"/>
    </source>
</evidence>
<keyword evidence="5 12" id="KW-0132">Cell division</keyword>
<dbReference type="GO" id="GO:0043093">
    <property type="term" value="P:FtsZ-dependent cytokinesis"/>
    <property type="evidence" value="ECO:0007669"/>
    <property type="project" value="TreeGrafter"/>
</dbReference>
<protein>
    <recommendedName>
        <fullName evidence="3">Cell division protein ZapA</fullName>
    </recommendedName>
    <alternativeName>
        <fullName evidence="11">Z ring-associated protein ZapA</fullName>
    </alternativeName>
</protein>
<evidence type="ECO:0000256" key="4">
    <source>
        <dbReference type="ARBA" id="ARBA00022490"/>
    </source>
</evidence>
<dbReference type="GO" id="GO:0000917">
    <property type="term" value="P:division septum assembly"/>
    <property type="evidence" value="ECO:0007669"/>
    <property type="project" value="UniProtKB-KW"/>
</dbReference>
<evidence type="ECO:0000256" key="3">
    <source>
        <dbReference type="ARBA" id="ARBA00015195"/>
    </source>
</evidence>